<name>K3ZPQ1_SETIT</name>
<keyword evidence="2" id="KW-1185">Reference proteome</keyword>
<dbReference type="AlphaFoldDB" id="K3ZPQ1"/>
<evidence type="ECO:0000313" key="1">
    <source>
        <dbReference type="EnsemblPlants" id="KQK95328"/>
    </source>
</evidence>
<accession>K3ZPQ1</accession>
<dbReference type="EMBL" id="AGNK02005140">
    <property type="status" value="NOT_ANNOTATED_CDS"/>
    <property type="molecule type" value="Genomic_DNA"/>
</dbReference>
<dbReference type="EnsemblPlants" id="KQK95328">
    <property type="protein sequence ID" value="KQK95328"/>
    <property type="gene ID" value="SETIT_028581mg"/>
</dbReference>
<dbReference type="Proteomes" id="UP000004995">
    <property type="component" value="Unassembled WGS sequence"/>
</dbReference>
<proteinExistence type="predicted"/>
<sequence length="42" mass="4674">MGIKGMHQLNPSTEPEFFADFWIVAGLLDDGCHPKIAYCSPH</sequence>
<reference evidence="2" key="1">
    <citation type="journal article" date="2012" name="Nat. Biotechnol.">
        <title>Reference genome sequence of the model plant Setaria.</title>
        <authorList>
            <person name="Bennetzen J.L."/>
            <person name="Schmutz J."/>
            <person name="Wang H."/>
            <person name="Percifield R."/>
            <person name="Hawkins J."/>
            <person name="Pontaroli A.C."/>
            <person name="Estep M."/>
            <person name="Feng L."/>
            <person name="Vaughn J.N."/>
            <person name="Grimwood J."/>
            <person name="Jenkins J."/>
            <person name="Barry K."/>
            <person name="Lindquist E."/>
            <person name="Hellsten U."/>
            <person name="Deshpande S."/>
            <person name="Wang X."/>
            <person name="Wu X."/>
            <person name="Mitros T."/>
            <person name="Triplett J."/>
            <person name="Yang X."/>
            <person name="Ye C.Y."/>
            <person name="Mauro-Herrera M."/>
            <person name="Wang L."/>
            <person name="Li P."/>
            <person name="Sharma M."/>
            <person name="Sharma R."/>
            <person name="Ronald P.C."/>
            <person name="Panaud O."/>
            <person name="Kellogg E.A."/>
            <person name="Brutnell T.P."/>
            <person name="Doust A.N."/>
            <person name="Tuskan G.A."/>
            <person name="Rokhsar D."/>
            <person name="Devos K.M."/>
        </authorList>
    </citation>
    <scope>NUCLEOTIDE SEQUENCE [LARGE SCALE GENOMIC DNA]</scope>
    <source>
        <strain evidence="2">cv. Yugu1</strain>
    </source>
</reference>
<reference evidence="1" key="2">
    <citation type="submission" date="2018-08" db="UniProtKB">
        <authorList>
            <consortium name="EnsemblPlants"/>
        </authorList>
    </citation>
    <scope>IDENTIFICATION</scope>
    <source>
        <strain evidence="1">Yugu1</strain>
    </source>
</reference>
<dbReference type="InParanoid" id="K3ZPQ1"/>
<evidence type="ECO:0000313" key="2">
    <source>
        <dbReference type="Proteomes" id="UP000004995"/>
    </source>
</evidence>
<dbReference type="Gramene" id="KQK95328">
    <property type="protein sequence ID" value="KQK95328"/>
    <property type="gene ID" value="SETIT_028581mg"/>
</dbReference>
<protein>
    <submittedName>
        <fullName evidence="1">Uncharacterized protein</fullName>
    </submittedName>
</protein>
<dbReference type="HOGENOM" id="CLU_3261496_0_0_1"/>
<organism evidence="1 2">
    <name type="scientific">Setaria italica</name>
    <name type="common">Foxtail millet</name>
    <name type="synonym">Panicum italicum</name>
    <dbReference type="NCBI Taxonomy" id="4555"/>
    <lineage>
        <taxon>Eukaryota</taxon>
        <taxon>Viridiplantae</taxon>
        <taxon>Streptophyta</taxon>
        <taxon>Embryophyta</taxon>
        <taxon>Tracheophyta</taxon>
        <taxon>Spermatophyta</taxon>
        <taxon>Magnoliopsida</taxon>
        <taxon>Liliopsida</taxon>
        <taxon>Poales</taxon>
        <taxon>Poaceae</taxon>
        <taxon>PACMAD clade</taxon>
        <taxon>Panicoideae</taxon>
        <taxon>Panicodae</taxon>
        <taxon>Paniceae</taxon>
        <taxon>Cenchrinae</taxon>
        <taxon>Setaria</taxon>
    </lineage>
</organism>